<keyword evidence="2" id="KW-1185">Reference proteome</keyword>
<protein>
    <submittedName>
        <fullName evidence="1">Uncharacterized protein</fullName>
    </submittedName>
</protein>
<name>A0ABU4Y7X2_9HYPH</name>
<dbReference type="EMBL" id="JAVIIW010000065">
    <property type="protein sequence ID" value="MDX8483027.1"/>
    <property type="molecule type" value="Genomic_DNA"/>
</dbReference>
<sequence length="77" mass="8228">MALDILTQDIIVDEPSGRTHGHVDPSAGPHSATLQHLLSREGLGGLTAPRPASCTPHSVIIIGNRDCETGTPRRNRR</sequence>
<gene>
    <name evidence="1" type="ORF">RFN28_31890</name>
</gene>
<organism evidence="1 2">
    <name type="scientific">Mesorhizobium album</name>
    <dbReference type="NCBI Taxonomy" id="3072314"/>
    <lineage>
        <taxon>Bacteria</taxon>
        <taxon>Pseudomonadati</taxon>
        <taxon>Pseudomonadota</taxon>
        <taxon>Alphaproteobacteria</taxon>
        <taxon>Hyphomicrobiales</taxon>
        <taxon>Phyllobacteriaceae</taxon>
        <taxon>Mesorhizobium</taxon>
    </lineage>
</organism>
<accession>A0ABU4Y7X2</accession>
<comment type="caution">
    <text evidence="1">The sequence shown here is derived from an EMBL/GenBank/DDBJ whole genome shotgun (WGS) entry which is preliminary data.</text>
</comment>
<evidence type="ECO:0000313" key="2">
    <source>
        <dbReference type="Proteomes" id="UP001287059"/>
    </source>
</evidence>
<proteinExistence type="predicted"/>
<evidence type="ECO:0000313" key="1">
    <source>
        <dbReference type="EMBL" id="MDX8483027.1"/>
    </source>
</evidence>
<reference evidence="1 2" key="1">
    <citation type="submission" date="2023-08" db="EMBL/GenBank/DDBJ databases">
        <title>Implementing the SeqCode for naming new Mesorhizobium species isolated from Vachellia karroo root nodules.</title>
        <authorList>
            <person name="Van Lill M."/>
        </authorList>
    </citation>
    <scope>NUCLEOTIDE SEQUENCE [LARGE SCALE GENOMIC DNA]</scope>
    <source>
        <strain evidence="1 2">VK24D</strain>
    </source>
</reference>
<dbReference type="Proteomes" id="UP001287059">
    <property type="component" value="Unassembled WGS sequence"/>
</dbReference>
<dbReference type="RefSeq" id="WP_320291134.1">
    <property type="nucleotide sequence ID" value="NZ_JAVIIW010000065.1"/>
</dbReference>